<sequence>MFLTDSSLNHDTATATSCSIFCHTRFTSARMRSRTGAPPGDTTTCANVPPAVPRDKRPGLITTTGAALTAGAPAALLPDPGAAAATSKPGGPPAIHAAGCSTLAKGARSEGMSSTSGITGNCSWL</sequence>
<evidence type="ECO:0000256" key="1">
    <source>
        <dbReference type="SAM" id="MobiDB-lite"/>
    </source>
</evidence>
<dbReference type="Proteomes" id="UP000747399">
    <property type="component" value="Unassembled WGS sequence"/>
</dbReference>
<proteinExistence type="predicted"/>
<gene>
    <name evidence="2" type="ORF">Vafri_14702</name>
</gene>
<name>A0A8J4BJ81_9CHLO</name>
<dbReference type="AlphaFoldDB" id="A0A8J4BJ81"/>
<dbReference type="EMBL" id="BNCO01000037">
    <property type="protein sequence ID" value="GIL59875.1"/>
    <property type="molecule type" value="Genomic_DNA"/>
</dbReference>
<evidence type="ECO:0000313" key="2">
    <source>
        <dbReference type="EMBL" id="GIL59875.1"/>
    </source>
</evidence>
<comment type="caution">
    <text evidence="2">The sequence shown here is derived from an EMBL/GenBank/DDBJ whole genome shotgun (WGS) entry which is preliminary data.</text>
</comment>
<evidence type="ECO:0000313" key="3">
    <source>
        <dbReference type="Proteomes" id="UP000747399"/>
    </source>
</evidence>
<keyword evidence="3" id="KW-1185">Reference proteome</keyword>
<feature type="region of interest" description="Disordered" evidence="1">
    <location>
        <begin position="32"/>
        <end position="59"/>
    </location>
</feature>
<reference evidence="2" key="1">
    <citation type="journal article" date="2021" name="Proc. Natl. Acad. Sci. U.S.A.">
        <title>Three genomes in the algal genus Volvox reveal the fate of a haploid sex-determining region after a transition to homothallism.</title>
        <authorList>
            <person name="Yamamoto K."/>
            <person name="Hamaji T."/>
            <person name="Kawai-Toyooka H."/>
            <person name="Matsuzaki R."/>
            <person name="Takahashi F."/>
            <person name="Nishimura Y."/>
            <person name="Kawachi M."/>
            <person name="Noguchi H."/>
            <person name="Minakuchi Y."/>
            <person name="Umen J.G."/>
            <person name="Toyoda A."/>
            <person name="Nozaki H."/>
        </authorList>
    </citation>
    <scope>NUCLEOTIDE SEQUENCE</scope>
    <source>
        <strain evidence="2">NIES-3780</strain>
    </source>
</reference>
<protein>
    <submittedName>
        <fullName evidence="2">Uncharacterized protein</fullName>
    </submittedName>
</protein>
<accession>A0A8J4BJ81</accession>
<organism evidence="2 3">
    <name type="scientific">Volvox africanus</name>
    <dbReference type="NCBI Taxonomy" id="51714"/>
    <lineage>
        <taxon>Eukaryota</taxon>
        <taxon>Viridiplantae</taxon>
        <taxon>Chlorophyta</taxon>
        <taxon>core chlorophytes</taxon>
        <taxon>Chlorophyceae</taxon>
        <taxon>CS clade</taxon>
        <taxon>Chlamydomonadales</taxon>
        <taxon>Volvocaceae</taxon>
        <taxon>Volvox</taxon>
    </lineage>
</organism>